<evidence type="ECO:0000313" key="3">
    <source>
        <dbReference type="Proteomes" id="UP001224122"/>
    </source>
</evidence>
<dbReference type="EMBL" id="JAUSTW010000007">
    <property type="protein sequence ID" value="MDQ0200826.1"/>
    <property type="molecule type" value="Genomic_DNA"/>
</dbReference>
<dbReference type="InterPro" id="IPR024596">
    <property type="entry name" value="RNApol_su_b/EpuA"/>
</dbReference>
<sequence length="79" mass="8884">MSVNDPSKEQVKTGEEYKKERPRVRLIPIWLRIVILVVLIFGCALSGAVVGYGMLGNGRVADVFKASTWTHIRDLVKKE</sequence>
<organism evidence="2 3">
    <name type="scientific">Neobacillus ginsengisoli</name>
    <dbReference type="NCBI Taxonomy" id="904295"/>
    <lineage>
        <taxon>Bacteria</taxon>
        <taxon>Bacillati</taxon>
        <taxon>Bacillota</taxon>
        <taxon>Bacilli</taxon>
        <taxon>Bacillales</taxon>
        <taxon>Bacillaceae</taxon>
        <taxon>Neobacillus</taxon>
    </lineage>
</organism>
<keyword evidence="3" id="KW-1185">Reference proteome</keyword>
<evidence type="ECO:0000313" key="2">
    <source>
        <dbReference type="EMBL" id="MDQ0200826.1"/>
    </source>
</evidence>
<comment type="caution">
    <text evidence="2">The sequence shown here is derived from an EMBL/GenBank/DDBJ whole genome shotgun (WGS) entry which is preliminary data.</text>
</comment>
<accession>A0ABT9XZ24</accession>
<keyword evidence="1" id="KW-0472">Membrane</keyword>
<reference evidence="2 3" key="1">
    <citation type="submission" date="2023-07" db="EMBL/GenBank/DDBJ databases">
        <title>Genomic Encyclopedia of Type Strains, Phase IV (KMG-IV): sequencing the most valuable type-strain genomes for metagenomic binning, comparative biology and taxonomic classification.</title>
        <authorList>
            <person name="Goeker M."/>
        </authorList>
    </citation>
    <scope>NUCLEOTIDE SEQUENCE [LARGE SCALE GENOMIC DNA]</scope>
    <source>
        <strain evidence="2 3">DSM 27594</strain>
    </source>
</reference>
<name>A0ABT9XZ24_9BACI</name>
<feature type="transmembrane region" description="Helical" evidence="1">
    <location>
        <begin position="29"/>
        <end position="55"/>
    </location>
</feature>
<gene>
    <name evidence="2" type="ORF">J2S10_004028</name>
</gene>
<dbReference type="Pfam" id="PF11772">
    <property type="entry name" value="EpuA"/>
    <property type="match status" value="1"/>
</dbReference>
<dbReference type="Proteomes" id="UP001224122">
    <property type="component" value="Unassembled WGS sequence"/>
</dbReference>
<proteinExistence type="predicted"/>
<evidence type="ECO:0000256" key="1">
    <source>
        <dbReference type="SAM" id="Phobius"/>
    </source>
</evidence>
<evidence type="ECO:0008006" key="4">
    <source>
        <dbReference type="Google" id="ProtNLM"/>
    </source>
</evidence>
<keyword evidence="1" id="KW-0812">Transmembrane</keyword>
<keyword evidence="1" id="KW-1133">Transmembrane helix</keyword>
<protein>
    <recommendedName>
        <fullName evidence="4">DNA-directed RNA polymerase subunit beta</fullName>
    </recommendedName>
</protein>
<dbReference type="RefSeq" id="WP_307411293.1">
    <property type="nucleotide sequence ID" value="NZ_JAUSTW010000007.1"/>
</dbReference>